<keyword evidence="2" id="KW-1185">Reference proteome</keyword>
<proteinExistence type="predicted"/>
<dbReference type="EMBL" id="QYUM01000003">
    <property type="protein sequence ID" value="RJF90354.1"/>
    <property type="molecule type" value="Genomic_DNA"/>
</dbReference>
<evidence type="ECO:0000313" key="1">
    <source>
        <dbReference type="EMBL" id="RJF90354.1"/>
    </source>
</evidence>
<comment type="caution">
    <text evidence="1">The sequence shown here is derived from an EMBL/GenBank/DDBJ whole genome shotgun (WGS) entry which is preliminary data.</text>
</comment>
<protein>
    <submittedName>
        <fullName evidence="1">Uncharacterized protein</fullName>
    </submittedName>
</protein>
<dbReference type="Proteomes" id="UP000286100">
    <property type="component" value="Unassembled WGS sequence"/>
</dbReference>
<sequence>MAYIATTYNWVTVRSRVWTKIWQGPLLQGFVFQFLEFGMPLGSSTGNAMVSWTLEGFSAAPPFYQRSSGTSPAPPLTGSGWGGSAAAVLSFRTSPWVEFNVLTNRGCLAHIYVI</sequence>
<dbReference type="AlphaFoldDB" id="A0A418WJZ2"/>
<organism evidence="1 2">
    <name type="scientific">Sphingomonas cavernae</name>
    <dbReference type="NCBI Taxonomy" id="2320861"/>
    <lineage>
        <taxon>Bacteria</taxon>
        <taxon>Pseudomonadati</taxon>
        <taxon>Pseudomonadota</taxon>
        <taxon>Alphaproteobacteria</taxon>
        <taxon>Sphingomonadales</taxon>
        <taxon>Sphingomonadaceae</taxon>
        <taxon>Sphingomonas</taxon>
    </lineage>
</organism>
<dbReference type="RefSeq" id="WP_119761488.1">
    <property type="nucleotide sequence ID" value="NZ_QYUM01000003.1"/>
</dbReference>
<accession>A0A418WJZ2</accession>
<evidence type="ECO:0000313" key="2">
    <source>
        <dbReference type="Proteomes" id="UP000286100"/>
    </source>
</evidence>
<reference evidence="1 2" key="1">
    <citation type="submission" date="2018-09" db="EMBL/GenBank/DDBJ databases">
        <authorList>
            <person name="Zhu H."/>
        </authorList>
    </citation>
    <scope>NUCLEOTIDE SEQUENCE [LARGE SCALE GENOMIC DNA]</scope>
    <source>
        <strain evidence="1 2">K2R01-6</strain>
    </source>
</reference>
<name>A0A418WJZ2_9SPHN</name>
<gene>
    <name evidence="1" type="ORF">D3876_08845</name>
</gene>